<protein>
    <submittedName>
        <fullName evidence="1">Uncharacterized protein</fullName>
    </submittedName>
</protein>
<accession>A0ABR2CAI4</accession>
<sequence length="103" mass="11158">MYPKPNDWVKSAWIRRPKEMRDLLPPFAGLTLLLLDGSGEHGLGPERGPKMALSPGLVTHLGLYPWQGVGDGGSGEDGSVREIWGSMGEGLLLDGKENEGAWF</sequence>
<keyword evidence="2" id="KW-1185">Reference proteome</keyword>
<evidence type="ECO:0000313" key="2">
    <source>
        <dbReference type="Proteomes" id="UP001472677"/>
    </source>
</evidence>
<name>A0ABR2CAI4_9ROSI</name>
<evidence type="ECO:0000313" key="1">
    <source>
        <dbReference type="EMBL" id="KAK8516163.1"/>
    </source>
</evidence>
<proteinExistence type="predicted"/>
<dbReference type="EMBL" id="JBBPBM010000060">
    <property type="protein sequence ID" value="KAK8516163.1"/>
    <property type="molecule type" value="Genomic_DNA"/>
</dbReference>
<reference evidence="1 2" key="1">
    <citation type="journal article" date="2024" name="G3 (Bethesda)">
        <title>Genome assembly of Hibiscus sabdariffa L. provides insights into metabolisms of medicinal natural products.</title>
        <authorList>
            <person name="Kim T."/>
        </authorList>
    </citation>
    <scope>NUCLEOTIDE SEQUENCE [LARGE SCALE GENOMIC DNA]</scope>
    <source>
        <strain evidence="1">TK-2024</strain>
        <tissue evidence="1">Old leaves</tissue>
    </source>
</reference>
<organism evidence="1 2">
    <name type="scientific">Hibiscus sabdariffa</name>
    <name type="common">roselle</name>
    <dbReference type="NCBI Taxonomy" id="183260"/>
    <lineage>
        <taxon>Eukaryota</taxon>
        <taxon>Viridiplantae</taxon>
        <taxon>Streptophyta</taxon>
        <taxon>Embryophyta</taxon>
        <taxon>Tracheophyta</taxon>
        <taxon>Spermatophyta</taxon>
        <taxon>Magnoliopsida</taxon>
        <taxon>eudicotyledons</taxon>
        <taxon>Gunneridae</taxon>
        <taxon>Pentapetalae</taxon>
        <taxon>rosids</taxon>
        <taxon>malvids</taxon>
        <taxon>Malvales</taxon>
        <taxon>Malvaceae</taxon>
        <taxon>Malvoideae</taxon>
        <taxon>Hibiscus</taxon>
    </lineage>
</organism>
<gene>
    <name evidence="1" type="ORF">V6N12_013570</name>
</gene>
<comment type="caution">
    <text evidence="1">The sequence shown here is derived from an EMBL/GenBank/DDBJ whole genome shotgun (WGS) entry which is preliminary data.</text>
</comment>
<dbReference type="Proteomes" id="UP001472677">
    <property type="component" value="Unassembled WGS sequence"/>
</dbReference>